<feature type="binding site" evidence="6">
    <location>
        <position position="149"/>
    </location>
    <ligand>
        <name>S-adenosyl-L-methionine</name>
        <dbReference type="ChEBI" id="CHEBI:59789"/>
    </ligand>
</feature>
<comment type="caution">
    <text evidence="8">The sequence shown here is derived from an EMBL/GenBank/DDBJ whole genome shotgun (WGS) entry which is preliminary data.</text>
</comment>
<keyword evidence="3 5" id="KW-0808">Transferase</keyword>
<dbReference type="Proteomes" id="UP000273516">
    <property type="component" value="Unassembled WGS sequence"/>
</dbReference>
<dbReference type="RefSeq" id="WP_122114257.1">
    <property type="nucleotide sequence ID" value="NZ_QOKZ01000012.1"/>
</dbReference>
<evidence type="ECO:0000256" key="3">
    <source>
        <dbReference type="ARBA" id="ARBA00022679"/>
    </source>
</evidence>
<keyword evidence="4 5" id="KW-0949">S-adenosyl-L-methionine</keyword>
<sequence>MEPIGDPQLSDDQFDKLARIVHHDSGIVLTPAKRGLLAARLSRRLRALRLSDYGAYCDRLAGAGGTEERRHLLSAITTNVTAFFREGHHFEELAAKVLPKLIASAKAGGRMRLWSAACSSGEEAYSIAITLLEAFPDAARHDVRLLATDIDPAMIARAEAGRYRTADLRPIGTRRLLRFFTSEGETCTARAGLRQIMRFAELNLHADWPFSGRFDVIFCRNVVIYFDAGMRQRLWLRFARLIAPGGHLFIGHSERLDGPAARCFDLAGATHYRRNSTPPPPWS</sequence>
<dbReference type="PRINTS" id="PR00996">
    <property type="entry name" value="CHERMTFRASE"/>
</dbReference>
<dbReference type="InterPro" id="IPR022642">
    <property type="entry name" value="CheR_C"/>
</dbReference>
<accession>A0A3M0M0M2</accession>
<comment type="function">
    <text evidence="5">Methylation of the membrane-bound methyl-accepting chemotaxis proteins (MCP) to form gamma-glutamyl methyl ester residues in MCP.</text>
</comment>
<dbReference type="PIRSF" id="PIRSF000410">
    <property type="entry name" value="CheR"/>
    <property type="match status" value="1"/>
</dbReference>
<dbReference type="AlphaFoldDB" id="A0A3M0M0M2"/>
<dbReference type="InterPro" id="IPR022641">
    <property type="entry name" value="CheR_N"/>
</dbReference>
<feature type="binding site" evidence="6">
    <location>
        <begin position="220"/>
        <end position="221"/>
    </location>
    <ligand>
        <name>S-adenosyl-L-methionine</name>
        <dbReference type="ChEBI" id="CHEBI:59789"/>
    </ligand>
</feature>
<dbReference type="Pfam" id="PF03705">
    <property type="entry name" value="CheR_N"/>
    <property type="match status" value="1"/>
</dbReference>
<evidence type="ECO:0000256" key="2">
    <source>
        <dbReference type="ARBA" id="ARBA00022603"/>
    </source>
</evidence>
<dbReference type="SMART" id="SM00138">
    <property type="entry name" value="MeTrc"/>
    <property type="match status" value="1"/>
</dbReference>
<dbReference type="GO" id="GO:0032259">
    <property type="term" value="P:methylation"/>
    <property type="evidence" value="ECO:0007669"/>
    <property type="project" value="UniProtKB-KW"/>
</dbReference>
<evidence type="ECO:0000256" key="6">
    <source>
        <dbReference type="PIRSR" id="PIRSR000410-1"/>
    </source>
</evidence>
<dbReference type="InterPro" id="IPR036804">
    <property type="entry name" value="CheR_N_sf"/>
</dbReference>
<evidence type="ECO:0000256" key="1">
    <source>
        <dbReference type="ARBA" id="ARBA00001541"/>
    </source>
</evidence>
<feature type="binding site" evidence="6">
    <location>
        <position position="123"/>
    </location>
    <ligand>
        <name>S-adenosyl-L-methionine</name>
        <dbReference type="ChEBI" id="CHEBI:59789"/>
    </ligand>
</feature>
<organism evidence="8 9">
    <name type="scientific">Paracoccus alkanivorans</name>
    <dbReference type="NCBI Taxonomy" id="2116655"/>
    <lineage>
        <taxon>Bacteria</taxon>
        <taxon>Pseudomonadati</taxon>
        <taxon>Pseudomonadota</taxon>
        <taxon>Alphaproteobacteria</taxon>
        <taxon>Rhodobacterales</taxon>
        <taxon>Paracoccaceae</taxon>
        <taxon>Paracoccus</taxon>
    </lineage>
</organism>
<keyword evidence="9" id="KW-1185">Reference proteome</keyword>
<dbReference type="Gene3D" id="1.10.155.10">
    <property type="entry name" value="Chemotaxis receptor methyltransferase CheR, N-terminal domain"/>
    <property type="match status" value="1"/>
</dbReference>
<comment type="catalytic activity">
    <reaction evidence="1 5">
        <text>L-glutamyl-[protein] + S-adenosyl-L-methionine = [protein]-L-glutamate 5-O-methyl ester + S-adenosyl-L-homocysteine</text>
        <dbReference type="Rhea" id="RHEA:24452"/>
        <dbReference type="Rhea" id="RHEA-COMP:10208"/>
        <dbReference type="Rhea" id="RHEA-COMP:10311"/>
        <dbReference type="ChEBI" id="CHEBI:29973"/>
        <dbReference type="ChEBI" id="CHEBI:57856"/>
        <dbReference type="ChEBI" id="CHEBI:59789"/>
        <dbReference type="ChEBI" id="CHEBI:82795"/>
        <dbReference type="EC" id="2.1.1.80"/>
    </reaction>
</comment>
<protein>
    <recommendedName>
        <fullName evidence="5">Chemotaxis protein methyltransferase</fullName>
        <ecNumber evidence="5">2.1.1.80</ecNumber>
    </recommendedName>
</protein>
<evidence type="ECO:0000313" key="8">
    <source>
        <dbReference type="EMBL" id="RMC31328.1"/>
    </source>
</evidence>
<dbReference type="InterPro" id="IPR029063">
    <property type="entry name" value="SAM-dependent_MTases_sf"/>
</dbReference>
<dbReference type="InterPro" id="IPR050903">
    <property type="entry name" value="Bact_Chemotaxis_MeTrfase"/>
</dbReference>
<evidence type="ECO:0000256" key="4">
    <source>
        <dbReference type="ARBA" id="ARBA00022691"/>
    </source>
</evidence>
<dbReference type="PANTHER" id="PTHR24422:SF10">
    <property type="entry name" value="CHEMOTAXIS PROTEIN METHYLTRANSFERASE 2"/>
    <property type="match status" value="1"/>
</dbReference>
<proteinExistence type="predicted"/>
<dbReference type="PROSITE" id="PS50123">
    <property type="entry name" value="CHER"/>
    <property type="match status" value="1"/>
</dbReference>
<dbReference type="PANTHER" id="PTHR24422">
    <property type="entry name" value="CHEMOTAXIS PROTEIN METHYLTRANSFERASE"/>
    <property type="match status" value="1"/>
</dbReference>
<dbReference type="EC" id="2.1.1.80" evidence="5"/>
<gene>
    <name evidence="8" type="ORF">C9E81_20550</name>
</gene>
<evidence type="ECO:0000259" key="7">
    <source>
        <dbReference type="PROSITE" id="PS50123"/>
    </source>
</evidence>
<dbReference type="Gene3D" id="3.40.50.150">
    <property type="entry name" value="Vaccinia Virus protein VP39"/>
    <property type="match status" value="1"/>
</dbReference>
<evidence type="ECO:0000256" key="5">
    <source>
        <dbReference type="PIRNR" id="PIRNR000410"/>
    </source>
</evidence>
<dbReference type="OrthoDB" id="9816309at2"/>
<dbReference type="SUPFAM" id="SSF47757">
    <property type="entry name" value="Chemotaxis receptor methyltransferase CheR, N-terminal domain"/>
    <property type="match status" value="1"/>
</dbReference>
<feature type="binding site" evidence="6">
    <location>
        <position position="79"/>
    </location>
    <ligand>
        <name>S-adenosyl-L-methionine</name>
        <dbReference type="ChEBI" id="CHEBI:59789"/>
    </ligand>
</feature>
<feature type="binding site" evidence="6">
    <location>
        <position position="85"/>
    </location>
    <ligand>
        <name>S-adenosyl-L-methionine</name>
        <dbReference type="ChEBI" id="CHEBI:59789"/>
    </ligand>
</feature>
<reference evidence="8 9" key="1">
    <citation type="submission" date="2018-07" db="EMBL/GenBank/DDBJ databases">
        <authorList>
            <person name="Zhang Y."/>
            <person name="Wang L."/>
            <person name="Ma S."/>
        </authorList>
    </citation>
    <scope>NUCLEOTIDE SEQUENCE [LARGE SCALE GENOMIC DNA]</scope>
    <source>
        <strain evidence="8 9">4-2</strain>
    </source>
</reference>
<dbReference type="GO" id="GO:0008983">
    <property type="term" value="F:protein-glutamate O-methyltransferase activity"/>
    <property type="evidence" value="ECO:0007669"/>
    <property type="project" value="UniProtKB-EC"/>
</dbReference>
<dbReference type="InterPro" id="IPR000780">
    <property type="entry name" value="CheR_MeTrfase"/>
</dbReference>
<feature type="domain" description="CheR-type methyltransferase" evidence="7">
    <location>
        <begin position="2"/>
        <end position="277"/>
    </location>
</feature>
<dbReference type="Pfam" id="PF01739">
    <property type="entry name" value="CheR"/>
    <property type="match status" value="1"/>
</dbReference>
<feature type="binding site" evidence="6">
    <location>
        <position position="81"/>
    </location>
    <ligand>
        <name>S-adenosyl-L-methionine</name>
        <dbReference type="ChEBI" id="CHEBI:59789"/>
    </ligand>
</feature>
<keyword evidence="2 5" id="KW-0489">Methyltransferase</keyword>
<dbReference type="EMBL" id="QOKZ01000012">
    <property type="protein sequence ID" value="RMC31328.1"/>
    <property type="molecule type" value="Genomic_DNA"/>
</dbReference>
<name>A0A3M0M0M2_9RHOB</name>
<evidence type="ECO:0000313" key="9">
    <source>
        <dbReference type="Proteomes" id="UP000273516"/>
    </source>
</evidence>
<feature type="binding site" evidence="6">
    <location>
        <begin position="203"/>
        <end position="204"/>
    </location>
    <ligand>
        <name>S-adenosyl-L-methionine</name>
        <dbReference type="ChEBI" id="CHEBI:59789"/>
    </ligand>
</feature>
<dbReference type="SUPFAM" id="SSF53335">
    <property type="entry name" value="S-adenosyl-L-methionine-dependent methyltransferases"/>
    <property type="match status" value="1"/>
</dbReference>
<dbReference type="InterPro" id="IPR026024">
    <property type="entry name" value="Chemotaxis_MeTrfase_CheR"/>
</dbReference>